<dbReference type="EMBL" id="BNCI01000001">
    <property type="protein sequence ID" value="GHF20878.1"/>
    <property type="molecule type" value="Genomic_DNA"/>
</dbReference>
<dbReference type="SUPFAM" id="SSF46785">
    <property type="entry name" value="Winged helix' DNA-binding domain"/>
    <property type="match status" value="1"/>
</dbReference>
<dbReference type="PANTHER" id="PTHR44846">
    <property type="entry name" value="MANNOSYL-D-GLYCERATE TRANSPORT/METABOLISM SYSTEM REPRESSOR MNGR-RELATED"/>
    <property type="match status" value="1"/>
</dbReference>
<dbReference type="GO" id="GO:0003677">
    <property type="term" value="F:DNA binding"/>
    <property type="evidence" value="ECO:0007669"/>
    <property type="project" value="UniProtKB-KW"/>
</dbReference>
<organism evidence="5 6">
    <name type="scientific">Kordiimonas sediminis</name>
    <dbReference type="NCBI Taxonomy" id="1735581"/>
    <lineage>
        <taxon>Bacteria</taxon>
        <taxon>Pseudomonadati</taxon>
        <taxon>Pseudomonadota</taxon>
        <taxon>Alphaproteobacteria</taxon>
        <taxon>Kordiimonadales</taxon>
        <taxon>Kordiimonadaceae</taxon>
        <taxon>Kordiimonas</taxon>
    </lineage>
</organism>
<keyword evidence="6" id="KW-1185">Reference proteome</keyword>
<evidence type="ECO:0000313" key="5">
    <source>
        <dbReference type="EMBL" id="GHF20878.1"/>
    </source>
</evidence>
<dbReference type="InterPro" id="IPR050679">
    <property type="entry name" value="Bact_HTH_transcr_reg"/>
</dbReference>
<gene>
    <name evidence="5" type="ORF">GCM10017044_14740</name>
</gene>
<dbReference type="InterPro" id="IPR028978">
    <property type="entry name" value="Chorismate_lyase_/UTRA_dom_sf"/>
</dbReference>
<evidence type="ECO:0000256" key="2">
    <source>
        <dbReference type="ARBA" id="ARBA00023125"/>
    </source>
</evidence>
<dbReference type="Gene3D" id="3.40.1410.10">
    <property type="entry name" value="Chorismate lyase-like"/>
    <property type="match status" value="1"/>
</dbReference>
<evidence type="ECO:0000256" key="1">
    <source>
        <dbReference type="ARBA" id="ARBA00023015"/>
    </source>
</evidence>
<sequence length="244" mass="27268">MPLVKSIGPLEENERLPLYHQLQRKIQASIEEGVLSPGDALPAEREIASELGISRITVRKALNGLVKSGFLSKKQGAGTFVTTHMEKRLTRLSSFTEDLASRGWVATNLWLSRTKGIITPEESLALGLGPGTAVMRFKRVRIADDRPMAVEYATVPAFTLHSVDDVQDSLYTALEQTGHRPIRAIQRIRAVNLTRDLADHFHLKEGAASLLLERRGYNIDGHAVEFTRSYYRGDLYDLVNEFVD</sequence>
<reference evidence="5" key="1">
    <citation type="journal article" date="2014" name="Int. J. Syst. Evol. Microbiol.">
        <title>Complete genome sequence of Corynebacterium casei LMG S-19264T (=DSM 44701T), isolated from a smear-ripened cheese.</title>
        <authorList>
            <consortium name="US DOE Joint Genome Institute (JGI-PGF)"/>
            <person name="Walter F."/>
            <person name="Albersmeier A."/>
            <person name="Kalinowski J."/>
            <person name="Ruckert C."/>
        </authorList>
    </citation>
    <scope>NUCLEOTIDE SEQUENCE</scope>
    <source>
        <strain evidence="5">KCTC 42590</strain>
    </source>
</reference>
<keyword evidence="2" id="KW-0238">DNA-binding</keyword>
<dbReference type="InterPro" id="IPR000524">
    <property type="entry name" value="Tscrpt_reg_HTH_GntR"/>
</dbReference>
<dbReference type="GO" id="GO:0003700">
    <property type="term" value="F:DNA-binding transcription factor activity"/>
    <property type="evidence" value="ECO:0007669"/>
    <property type="project" value="InterPro"/>
</dbReference>
<keyword evidence="3" id="KW-0804">Transcription</keyword>
<dbReference type="PRINTS" id="PR00035">
    <property type="entry name" value="HTHGNTR"/>
</dbReference>
<dbReference type="SMART" id="SM00866">
    <property type="entry name" value="UTRA"/>
    <property type="match status" value="1"/>
</dbReference>
<dbReference type="PANTHER" id="PTHR44846:SF1">
    <property type="entry name" value="MANNOSYL-D-GLYCERATE TRANSPORT_METABOLISM SYSTEM REPRESSOR MNGR-RELATED"/>
    <property type="match status" value="1"/>
</dbReference>
<dbReference type="SMART" id="SM00345">
    <property type="entry name" value="HTH_GNTR"/>
    <property type="match status" value="1"/>
</dbReference>
<dbReference type="Pfam" id="PF07702">
    <property type="entry name" value="UTRA"/>
    <property type="match status" value="1"/>
</dbReference>
<dbReference type="GO" id="GO:0045892">
    <property type="term" value="P:negative regulation of DNA-templated transcription"/>
    <property type="evidence" value="ECO:0007669"/>
    <property type="project" value="TreeGrafter"/>
</dbReference>
<dbReference type="InterPro" id="IPR011663">
    <property type="entry name" value="UTRA"/>
</dbReference>
<dbReference type="SUPFAM" id="SSF64288">
    <property type="entry name" value="Chorismate lyase-like"/>
    <property type="match status" value="1"/>
</dbReference>
<comment type="caution">
    <text evidence="5">The sequence shown here is derived from an EMBL/GenBank/DDBJ whole genome shotgun (WGS) entry which is preliminary data.</text>
</comment>
<dbReference type="InterPro" id="IPR036388">
    <property type="entry name" value="WH-like_DNA-bd_sf"/>
</dbReference>
<dbReference type="RefSeq" id="WP_191251354.1">
    <property type="nucleotide sequence ID" value="NZ_BNCI01000001.1"/>
</dbReference>
<dbReference type="PROSITE" id="PS50949">
    <property type="entry name" value="HTH_GNTR"/>
    <property type="match status" value="1"/>
</dbReference>
<protein>
    <submittedName>
        <fullName evidence="5">GntR family transcriptional regulator</fullName>
    </submittedName>
</protein>
<evidence type="ECO:0000313" key="6">
    <source>
        <dbReference type="Proteomes" id="UP000630923"/>
    </source>
</evidence>
<name>A0A919APY9_9PROT</name>
<evidence type="ECO:0000259" key="4">
    <source>
        <dbReference type="PROSITE" id="PS50949"/>
    </source>
</evidence>
<proteinExistence type="predicted"/>
<dbReference type="AlphaFoldDB" id="A0A919APY9"/>
<reference evidence="5" key="2">
    <citation type="submission" date="2020-09" db="EMBL/GenBank/DDBJ databases">
        <authorList>
            <person name="Sun Q."/>
            <person name="Kim S."/>
        </authorList>
    </citation>
    <scope>NUCLEOTIDE SEQUENCE</scope>
    <source>
        <strain evidence="5">KCTC 42590</strain>
    </source>
</reference>
<evidence type="ECO:0000256" key="3">
    <source>
        <dbReference type="ARBA" id="ARBA00023163"/>
    </source>
</evidence>
<feature type="domain" description="HTH gntR-type" evidence="4">
    <location>
        <begin position="16"/>
        <end position="84"/>
    </location>
</feature>
<dbReference type="InterPro" id="IPR036390">
    <property type="entry name" value="WH_DNA-bd_sf"/>
</dbReference>
<dbReference type="Pfam" id="PF00392">
    <property type="entry name" value="GntR"/>
    <property type="match status" value="1"/>
</dbReference>
<dbReference type="Gene3D" id="1.10.10.10">
    <property type="entry name" value="Winged helix-like DNA-binding domain superfamily/Winged helix DNA-binding domain"/>
    <property type="match status" value="1"/>
</dbReference>
<accession>A0A919APY9</accession>
<keyword evidence="1" id="KW-0805">Transcription regulation</keyword>
<dbReference type="CDD" id="cd07377">
    <property type="entry name" value="WHTH_GntR"/>
    <property type="match status" value="1"/>
</dbReference>
<dbReference type="Proteomes" id="UP000630923">
    <property type="component" value="Unassembled WGS sequence"/>
</dbReference>